<dbReference type="InterPro" id="IPR006558">
    <property type="entry name" value="LamG-like"/>
</dbReference>
<dbReference type="InterPro" id="IPR013320">
    <property type="entry name" value="ConA-like_dom_sf"/>
</dbReference>
<comment type="similarity">
    <text evidence="1">Belongs to the glycosyl hydrolase 2 family.</text>
</comment>
<keyword evidence="10" id="KW-1185">Reference proteome</keyword>
<evidence type="ECO:0000259" key="8">
    <source>
        <dbReference type="SMART" id="SM00560"/>
    </source>
</evidence>
<dbReference type="InterPro" id="IPR017853">
    <property type="entry name" value="GH"/>
</dbReference>
<keyword evidence="4" id="KW-1015">Disulfide bond</keyword>
<dbReference type="PROSITE" id="PS51318">
    <property type="entry name" value="TAT"/>
    <property type="match status" value="1"/>
</dbReference>
<dbReference type="InterPro" id="IPR051913">
    <property type="entry name" value="GH2_Domain-Containing"/>
</dbReference>
<dbReference type="OrthoDB" id="1714699at2759"/>
<proteinExistence type="inferred from homology"/>
<evidence type="ECO:0000256" key="2">
    <source>
        <dbReference type="ARBA" id="ARBA00022729"/>
    </source>
</evidence>
<dbReference type="SUPFAM" id="SSF49899">
    <property type="entry name" value="Concanavalin A-like lectins/glucanases"/>
    <property type="match status" value="1"/>
</dbReference>
<dbReference type="Pfam" id="PF00703">
    <property type="entry name" value="Glyco_hydro_2"/>
    <property type="match status" value="1"/>
</dbReference>
<keyword evidence="5" id="KW-0326">Glycosidase</keyword>
<evidence type="ECO:0000256" key="5">
    <source>
        <dbReference type="ARBA" id="ARBA00023295"/>
    </source>
</evidence>
<dbReference type="Gene3D" id="2.60.120.260">
    <property type="entry name" value="Galactose-binding domain-like"/>
    <property type="match status" value="1"/>
</dbReference>
<dbReference type="Gene3D" id="2.60.40.10">
    <property type="entry name" value="Immunoglobulins"/>
    <property type="match status" value="1"/>
</dbReference>
<dbReference type="AlphaFoldDB" id="A0A9P9Z7G0"/>
<evidence type="ECO:0000313" key="9">
    <source>
        <dbReference type="EMBL" id="KAJ1683791.1"/>
    </source>
</evidence>
<dbReference type="Proteomes" id="UP001151287">
    <property type="component" value="Unassembled WGS sequence"/>
</dbReference>
<dbReference type="Pfam" id="PF02837">
    <property type="entry name" value="Glyco_hydro_2_N"/>
    <property type="match status" value="1"/>
</dbReference>
<dbReference type="SUPFAM" id="SSF49785">
    <property type="entry name" value="Galactose-binding domain-like"/>
    <property type="match status" value="1"/>
</dbReference>
<gene>
    <name evidence="9" type="ORF">LUZ63_020936</name>
</gene>
<dbReference type="InterPro" id="IPR006311">
    <property type="entry name" value="TAT_signal"/>
</dbReference>
<dbReference type="GO" id="GO:0005975">
    <property type="term" value="P:carbohydrate metabolic process"/>
    <property type="evidence" value="ECO:0007669"/>
    <property type="project" value="InterPro"/>
</dbReference>
<feature type="region of interest" description="Disordered" evidence="6">
    <location>
        <begin position="36"/>
        <end position="76"/>
    </location>
</feature>
<evidence type="ECO:0000256" key="1">
    <source>
        <dbReference type="ARBA" id="ARBA00007401"/>
    </source>
</evidence>
<dbReference type="SMART" id="SM00560">
    <property type="entry name" value="LamGL"/>
    <property type="match status" value="1"/>
</dbReference>
<dbReference type="InterPro" id="IPR036156">
    <property type="entry name" value="Beta-gal/glucu_dom_sf"/>
</dbReference>
<comment type="caution">
    <text evidence="9">The sequence shown here is derived from an EMBL/GenBank/DDBJ whole genome shotgun (WGS) entry which is preliminary data.</text>
</comment>
<sequence length="846" mass="90920">MHQSAPHRGRRRWSALAALAAAAAVVVSAGLGAAQAPATGAAPGRTAASDLQPKTPPLTTPWTKDVSASNALPEYPRPQMTRDAWQSLNGEWQFADAPSAGTRPTFGEDLDERVLVPYPIESALSGIQRHEDHMIYRRTFEVPSSWRTNAKNRLLLHFGAVDYQARVWVNGQQVATHQGGYEAFSADVTDALRRSGPQELVVAVTDYTDPKQQPVGKQRVRAISSPGGIEYVPASGIWQTVWMEPVRSAHVTQVVATTQPDRQGFTVRVNTSGAKNPQVTVTAFDDGRRVGQASGAGDYPLGLKIRDPHLWTPDDPHLYDFRVVLKDRGTRADTVASYAGLRTVGTKKGVDGKQHIVLNGKPVFLNATLDQGYWPDGIYTAPTDEALAFDLEAHKKLGFNTVRKHIKVEPDRWYYHADKLGLLVWQDMPSLNDGEPPRAVQDAYKAELREIIDQHRGDTSIIGWVPFNEGWGEWSSQGTGEVADMVEADDPTRLVDAHSGVNCCNSHGDSGKGDVIDWHTYTGPASPSPTADRAAIDGEHGGFGLVVPGHVWPGQPGAYQMAASKEELTDLYVANQRRLLDYSEKCGLSGGIYTQITDVEDEVNGLYTYDRKQLKMRANPVRRINEALSASGNLGVPSASYPPGTPGLTGTHAYPADGTGSTVEDTVGSADLTTTGGVGRTEGVEGSALSFDGTGAAESAKPVVDTTGSYSVSAWVRLDATGGGFQTAVSQDGDQASAYFLQYDGGANKFAFSTKSGRAYADTTAEAGQWYHLVGVRDAAAQTYTLYVDGKEQGSFGQCLGDESTGPLAVGRAKYDGNPVDRLKGGVDEVRVFDRALSEAEVGQVQ</sequence>
<feature type="compositionally biased region" description="Low complexity" evidence="6">
    <location>
        <begin position="36"/>
        <end position="48"/>
    </location>
</feature>
<dbReference type="InterPro" id="IPR008979">
    <property type="entry name" value="Galactose-bd-like_sf"/>
</dbReference>
<evidence type="ECO:0000256" key="7">
    <source>
        <dbReference type="SAM" id="SignalP"/>
    </source>
</evidence>
<dbReference type="Gene3D" id="3.20.20.80">
    <property type="entry name" value="Glycosidases"/>
    <property type="match status" value="1"/>
</dbReference>
<feature type="domain" description="LamG-like jellyroll fold" evidence="8">
    <location>
        <begin position="708"/>
        <end position="840"/>
    </location>
</feature>
<dbReference type="PANTHER" id="PTHR42732:SF2">
    <property type="entry name" value="BETA-MANNOSIDASE"/>
    <property type="match status" value="1"/>
</dbReference>
<feature type="chain" id="PRO_5040322873" description="LamG-like jellyroll fold domain-containing protein" evidence="7">
    <location>
        <begin position="30"/>
        <end position="846"/>
    </location>
</feature>
<dbReference type="Gene3D" id="2.60.120.200">
    <property type="match status" value="1"/>
</dbReference>
<reference evidence="9" key="1">
    <citation type="journal article" date="2022" name="Cell">
        <title>Repeat-based holocentromeres influence genome architecture and karyotype evolution.</title>
        <authorList>
            <person name="Hofstatter P.G."/>
            <person name="Thangavel G."/>
            <person name="Lux T."/>
            <person name="Neumann P."/>
            <person name="Vondrak T."/>
            <person name="Novak P."/>
            <person name="Zhang M."/>
            <person name="Costa L."/>
            <person name="Castellani M."/>
            <person name="Scott A."/>
            <person name="Toegelov H."/>
            <person name="Fuchs J."/>
            <person name="Mata-Sucre Y."/>
            <person name="Dias Y."/>
            <person name="Vanzela A.L.L."/>
            <person name="Huettel B."/>
            <person name="Almeida C.C.S."/>
            <person name="Simkova H."/>
            <person name="Souza G."/>
            <person name="Pedrosa-Harand A."/>
            <person name="Macas J."/>
            <person name="Mayer K.F.X."/>
            <person name="Houben A."/>
            <person name="Marques A."/>
        </authorList>
    </citation>
    <scope>NUCLEOTIDE SEQUENCE</scope>
    <source>
        <strain evidence="9">RhyBre1mFocal</strain>
    </source>
</reference>
<dbReference type="InterPro" id="IPR006102">
    <property type="entry name" value="Ig-like_GH2"/>
</dbReference>
<dbReference type="PANTHER" id="PTHR42732">
    <property type="entry name" value="BETA-GALACTOSIDASE"/>
    <property type="match status" value="1"/>
</dbReference>
<dbReference type="SUPFAM" id="SSF49303">
    <property type="entry name" value="beta-Galactosidase/glucuronidase domain"/>
    <property type="match status" value="1"/>
</dbReference>
<organism evidence="9 10">
    <name type="scientific">Rhynchospora breviuscula</name>
    <dbReference type="NCBI Taxonomy" id="2022672"/>
    <lineage>
        <taxon>Eukaryota</taxon>
        <taxon>Viridiplantae</taxon>
        <taxon>Streptophyta</taxon>
        <taxon>Embryophyta</taxon>
        <taxon>Tracheophyta</taxon>
        <taxon>Spermatophyta</taxon>
        <taxon>Magnoliopsida</taxon>
        <taxon>Liliopsida</taxon>
        <taxon>Poales</taxon>
        <taxon>Cyperaceae</taxon>
        <taxon>Cyperoideae</taxon>
        <taxon>Rhynchosporeae</taxon>
        <taxon>Rhynchospora</taxon>
    </lineage>
</organism>
<feature type="signal peptide" evidence="7">
    <location>
        <begin position="1"/>
        <end position="29"/>
    </location>
</feature>
<name>A0A9P9Z7G0_9POAL</name>
<protein>
    <recommendedName>
        <fullName evidence="8">LamG-like jellyroll fold domain-containing protein</fullName>
    </recommendedName>
</protein>
<accession>A0A9P9Z7G0</accession>
<evidence type="ECO:0000313" key="10">
    <source>
        <dbReference type="Proteomes" id="UP001151287"/>
    </source>
</evidence>
<dbReference type="Pfam" id="PF13385">
    <property type="entry name" value="Laminin_G_3"/>
    <property type="match status" value="1"/>
</dbReference>
<evidence type="ECO:0000256" key="6">
    <source>
        <dbReference type="SAM" id="MobiDB-lite"/>
    </source>
</evidence>
<evidence type="ECO:0000256" key="4">
    <source>
        <dbReference type="ARBA" id="ARBA00023157"/>
    </source>
</evidence>
<dbReference type="InterPro" id="IPR006104">
    <property type="entry name" value="Glyco_hydro_2_N"/>
</dbReference>
<dbReference type="InterPro" id="IPR013783">
    <property type="entry name" value="Ig-like_fold"/>
</dbReference>
<dbReference type="SUPFAM" id="SSF51445">
    <property type="entry name" value="(Trans)glycosidases"/>
    <property type="match status" value="1"/>
</dbReference>
<dbReference type="GO" id="GO:0004553">
    <property type="term" value="F:hydrolase activity, hydrolyzing O-glycosyl compounds"/>
    <property type="evidence" value="ECO:0007669"/>
    <property type="project" value="InterPro"/>
</dbReference>
<evidence type="ECO:0000256" key="3">
    <source>
        <dbReference type="ARBA" id="ARBA00022801"/>
    </source>
</evidence>
<keyword evidence="2 7" id="KW-0732">Signal</keyword>
<dbReference type="EMBL" id="JAMQYH010000097">
    <property type="protein sequence ID" value="KAJ1683791.1"/>
    <property type="molecule type" value="Genomic_DNA"/>
</dbReference>
<keyword evidence="3" id="KW-0378">Hydrolase</keyword>